<accession>S4GXA7</accession>
<dbReference type="AlphaFoldDB" id="S4GXA7"/>
<proteinExistence type="predicted"/>
<dbReference type="HOGENOM" id="CLU_3007780_0_0_11"/>
<comment type="caution">
    <text evidence="1">The sequence shown here is derived from an EMBL/GenBank/DDBJ whole genome shotgun (WGS) entry which is preliminary data.</text>
</comment>
<dbReference type="Proteomes" id="UP000014601">
    <property type="component" value="Unassembled WGS sequence"/>
</dbReference>
<sequence length="56" mass="6928">MHDFPNEKAQFFNNQKIKNMTFITLCHCRNIRKNRFTKISTHTTTFFHYFDIKLQM</sequence>
<reference evidence="1 2" key="1">
    <citation type="submission" date="2013-06" db="EMBL/GenBank/DDBJ databases">
        <authorList>
            <person name="Weinstock G."/>
            <person name="Sodergren E."/>
            <person name="Lobos E.A."/>
            <person name="Fulton L."/>
            <person name="Fulton R."/>
            <person name="Courtney L."/>
            <person name="Fronick C."/>
            <person name="O'Laughlin M."/>
            <person name="Godfrey J."/>
            <person name="Wilson R.M."/>
            <person name="Miner T."/>
            <person name="Farmer C."/>
            <person name="Delehaunty K."/>
            <person name="Cordes M."/>
            <person name="Minx P."/>
            <person name="Tomlinson C."/>
            <person name="Chen J."/>
            <person name="Wollam A."/>
            <person name="Pepin K.H."/>
            <person name="Bhonagiri V."/>
            <person name="Zhang X."/>
            <person name="Warren W."/>
            <person name="Mitreva M."/>
            <person name="Mardis E.R."/>
            <person name="Wilson R.K."/>
        </authorList>
    </citation>
    <scope>NUCLEOTIDE SEQUENCE [LARGE SCALE GENOMIC DNA]</scope>
    <source>
        <strain evidence="1 2">JCP7719</strain>
    </source>
</reference>
<dbReference type="EMBL" id="ATJO01000064">
    <property type="protein sequence ID" value="EPI50530.1"/>
    <property type="molecule type" value="Genomic_DNA"/>
</dbReference>
<evidence type="ECO:0000313" key="1">
    <source>
        <dbReference type="EMBL" id="EPI50530.1"/>
    </source>
</evidence>
<organism evidence="1 2">
    <name type="scientific">Gardnerella pickettii JCP7719</name>
    <dbReference type="NCBI Taxonomy" id="1261061"/>
    <lineage>
        <taxon>Bacteria</taxon>
        <taxon>Bacillati</taxon>
        <taxon>Actinomycetota</taxon>
        <taxon>Actinomycetes</taxon>
        <taxon>Bifidobacteriales</taxon>
        <taxon>Bifidobacteriaceae</taxon>
        <taxon>Gardnerella</taxon>
        <taxon>Gardnerella pickettii</taxon>
    </lineage>
</organism>
<evidence type="ECO:0000313" key="2">
    <source>
        <dbReference type="Proteomes" id="UP000014601"/>
    </source>
</evidence>
<gene>
    <name evidence="1" type="ORF">HMPREF1576_00823</name>
</gene>
<name>S4GXA7_9BIFI</name>
<protein>
    <submittedName>
        <fullName evidence="1">Uncharacterized protein</fullName>
    </submittedName>
</protein>